<dbReference type="AlphaFoldDB" id="A0A9X8R6T7"/>
<comment type="caution">
    <text evidence="1">The sequence shown here is derived from an EMBL/GenBank/DDBJ whole genome shotgun (WGS) entry which is preliminary data.</text>
</comment>
<evidence type="ECO:0000313" key="1">
    <source>
        <dbReference type="EMBL" id="SIQ73489.1"/>
    </source>
</evidence>
<dbReference type="RefSeq" id="WP_081395531.1">
    <property type="nucleotide sequence ID" value="NZ_FTMX01000002.1"/>
</dbReference>
<protein>
    <submittedName>
        <fullName evidence="1">Uncharacterized protein</fullName>
    </submittedName>
</protein>
<organism evidence="1 2">
    <name type="scientific">Peribacillus simplex</name>
    <dbReference type="NCBI Taxonomy" id="1478"/>
    <lineage>
        <taxon>Bacteria</taxon>
        <taxon>Bacillati</taxon>
        <taxon>Bacillota</taxon>
        <taxon>Bacilli</taxon>
        <taxon>Bacillales</taxon>
        <taxon>Bacillaceae</taxon>
        <taxon>Peribacillus</taxon>
    </lineage>
</organism>
<evidence type="ECO:0000313" key="2">
    <source>
        <dbReference type="Proteomes" id="UP000185829"/>
    </source>
</evidence>
<reference evidence="1 2" key="1">
    <citation type="submission" date="2017-01" db="EMBL/GenBank/DDBJ databases">
        <authorList>
            <person name="Varghese N."/>
            <person name="Submissions S."/>
        </authorList>
    </citation>
    <scope>NUCLEOTIDE SEQUENCE [LARGE SCALE GENOMIC DNA]</scope>
    <source>
        <strain evidence="1 2">RUG2-6</strain>
    </source>
</reference>
<proteinExistence type="predicted"/>
<sequence length="67" mass="7672">MNLVFKQIPLSFATNKITVKAKADDPTRLSTAFSRCCLQNEKLTISKHAQLRMTEYRNRTKNLGQNS</sequence>
<dbReference type="EMBL" id="FTMX01000002">
    <property type="protein sequence ID" value="SIQ73489.1"/>
    <property type="molecule type" value="Genomic_DNA"/>
</dbReference>
<name>A0A9X8R6T7_9BACI</name>
<gene>
    <name evidence="1" type="ORF">SAMN05878482_10297</name>
</gene>
<dbReference type="Proteomes" id="UP000185829">
    <property type="component" value="Unassembled WGS sequence"/>
</dbReference>
<accession>A0A9X8R6T7</accession>